<keyword evidence="3" id="KW-1185">Reference proteome</keyword>
<feature type="domain" description="Reverse transcriptase" evidence="1">
    <location>
        <begin position="1"/>
        <end position="74"/>
    </location>
</feature>
<dbReference type="WBParaSite" id="ACOC_0000619201-mRNA-1">
    <property type="protein sequence ID" value="ACOC_0000619201-mRNA-1"/>
    <property type="gene ID" value="ACOC_0000619201"/>
</dbReference>
<evidence type="ECO:0000313" key="3">
    <source>
        <dbReference type="Proteomes" id="UP000267027"/>
    </source>
</evidence>
<evidence type="ECO:0000313" key="2">
    <source>
        <dbReference type="EMBL" id="VDM57778.1"/>
    </source>
</evidence>
<dbReference type="PROSITE" id="PS50878">
    <property type="entry name" value="RT_POL"/>
    <property type="match status" value="1"/>
</dbReference>
<proteinExistence type="predicted"/>
<dbReference type="PANTHER" id="PTHR47027">
    <property type="entry name" value="REVERSE TRANSCRIPTASE DOMAIN-CONTAINING PROTEIN"/>
    <property type="match status" value="1"/>
</dbReference>
<dbReference type="AlphaFoldDB" id="A0A0R3PMP3"/>
<reference evidence="2 3" key="2">
    <citation type="submission" date="2018-11" db="EMBL/GenBank/DDBJ databases">
        <authorList>
            <consortium name="Pathogen Informatics"/>
        </authorList>
    </citation>
    <scope>NUCLEOTIDE SEQUENCE [LARGE SCALE GENOMIC DNA]</scope>
    <source>
        <strain evidence="2 3">Costa Rica</strain>
    </source>
</reference>
<sequence length="134" mass="15396">MRTSEWDNMGVKIDGRLIHHLCFADDIVFITRNIIQAERMIADFDKARGKIGLRLNPAKTMFMSNGLVWHATFTLNGTNNMLNDLAAELSRRKRTDWRAFNSIEDVVKRAKNDRLRAHLFVSTVLPALTYSSET</sequence>
<protein>
    <submittedName>
        <fullName evidence="4">Reverse transcriptase domain-containing protein</fullName>
    </submittedName>
</protein>
<evidence type="ECO:0000259" key="1">
    <source>
        <dbReference type="PROSITE" id="PS50878"/>
    </source>
</evidence>
<organism evidence="4">
    <name type="scientific">Angiostrongylus costaricensis</name>
    <name type="common">Nematode worm</name>
    <dbReference type="NCBI Taxonomy" id="334426"/>
    <lineage>
        <taxon>Eukaryota</taxon>
        <taxon>Metazoa</taxon>
        <taxon>Ecdysozoa</taxon>
        <taxon>Nematoda</taxon>
        <taxon>Chromadorea</taxon>
        <taxon>Rhabditida</taxon>
        <taxon>Rhabditina</taxon>
        <taxon>Rhabditomorpha</taxon>
        <taxon>Strongyloidea</taxon>
        <taxon>Metastrongylidae</taxon>
        <taxon>Angiostrongylus</taxon>
    </lineage>
</organism>
<gene>
    <name evidence="2" type="ORF">ACOC_LOCUS6193</name>
</gene>
<dbReference type="OrthoDB" id="410104at2759"/>
<evidence type="ECO:0000313" key="4">
    <source>
        <dbReference type="WBParaSite" id="ACOC_0000619201-mRNA-1"/>
    </source>
</evidence>
<dbReference type="EMBL" id="UYYA01003926">
    <property type="protein sequence ID" value="VDM57778.1"/>
    <property type="molecule type" value="Genomic_DNA"/>
</dbReference>
<reference evidence="4" key="1">
    <citation type="submission" date="2017-02" db="UniProtKB">
        <authorList>
            <consortium name="WormBaseParasite"/>
        </authorList>
    </citation>
    <scope>IDENTIFICATION</scope>
</reference>
<dbReference type="PANTHER" id="PTHR47027:SF20">
    <property type="entry name" value="REVERSE TRANSCRIPTASE-LIKE PROTEIN WITH RNA-DIRECTED DNA POLYMERASE DOMAIN"/>
    <property type="match status" value="1"/>
</dbReference>
<accession>A0A0R3PMP3</accession>
<name>A0A0R3PMP3_ANGCS</name>
<dbReference type="InterPro" id="IPR000477">
    <property type="entry name" value="RT_dom"/>
</dbReference>
<dbReference type="Proteomes" id="UP000267027">
    <property type="component" value="Unassembled WGS sequence"/>
</dbReference>